<proteinExistence type="predicted"/>
<gene>
    <name evidence="1" type="ORF">DFA_00269</name>
</gene>
<dbReference type="GeneID" id="14871516"/>
<dbReference type="KEGG" id="dfa:DFA_00269"/>
<sequence length="124" mass="13711">MDDRVKTNCVEGFPYIDVRDMEFLFECFGVKEDGIEKSGCKNGCIQFVQAGEQGNRSVIAWLGLATVFMNGKDSSIPPSRRNRREINATIQESKNTPSGPGDVPFFKFKMAATSSANDISFVKS</sequence>
<dbReference type="Proteomes" id="UP000007797">
    <property type="component" value="Unassembled WGS sequence"/>
</dbReference>
<accession>F4PY31</accession>
<dbReference type="EMBL" id="GL883014">
    <property type="protein sequence ID" value="EGG19691.1"/>
    <property type="molecule type" value="Genomic_DNA"/>
</dbReference>
<organism evidence="1 2">
    <name type="scientific">Cavenderia fasciculata</name>
    <name type="common">Slime mold</name>
    <name type="synonym">Dictyostelium fasciculatum</name>
    <dbReference type="NCBI Taxonomy" id="261658"/>
    <lineage>
        <taxon>Eukaryota</taxon>
        <taxon>Amoebozoa</taxon>
        <taxon>Evosea</taxon>
        <taxon>Eumycetozoa</taxon>
        <taxon>Dictyostelia</taxon>
        <taxon>Acytosteliales</taxon>
        <taxon>Cavenderiaceae</taxon>
        <taxon>Cavenderia</taxon>
    </lineage>
</organism>
<protein>
    <submittedName>
        <fullName evidence="1">Uncharacterized protein</fullName>
    </submittedName>
</protein>
<name>F4PY31_CACFS</name>
<reference evidence="2" key="1">
    <citation type="journal article" date="2011" name="Genome Res.">
        <title>Phylogeny-wide analysis of social amoeba genomes highlights ancient origins for complex intercellular communication.</title>
        <authorList>
            <person name="Heidel A.J."/>
            <person name="Lawal H.M."/>
            <person name="Felder M."/>
            <person name="Schilde C."/>
            <person name="Helps N.R."/>
            <person name="Tunggal B."/>
            <person name="Rivero F."/>
            <person name="John U."/>
            <person name="Schleicher M."/>
            <person name="Eichinger L."/>
            <person name="Platzer M."/>
            <person name="Noegel A.A."/>
            <person name="Schaap P."/>
            <person name="Gloeckner G."/>
        </authorList>
    </citation>
    <scope>NUCLEOTIDE SEQUENCE [LARGE SCALE GENOMIC DNA]</scope>
    <source>
        <strain evidence="2">SH3</strain>
    </source>
</reference>
<evidence type="ECO:0000313" key="1">
    <source>
        <dbReference type="EMBL" id="EGG19691.1"/>
    </source>
</evidence>
<keyword evidence="2" id="KW-1185">Reference proteome</keyword>
<dbReference type="RefSeq" id="XP_004357985.1">
    <property type="nucleotide sequence ID" value="XM_004357928.1"/>
</dbReference>
<evidence type="ECO:0000313" key="2">
    <source>
        <dbReference type="Proteomes" id="UP000007797"/>
    </source>
</evidence>
<dbReference type="AlphaFoldDB" id="F4PY31"/>